<proteinExistence type="predicted"/>
<gene>
    <name evidence="1" type="ORF">CLUMA_CG002960</name>
</gene>
<evidence type="ECO:0000313" key="2">
    <source>
        <dbReference type="Proteomes" id="UP000183832"/>
    </source>
</evidence>
<dbReference type="Proteomes" id="UP000183832">
    <property type="component" value="Unassembled WGS sequence"/>
</dbReference>
<accession>A0A1J1HMA6</accession>
<sequence>MFQERDTNRISRNFQVKHEMFFTKHFEKRIYLGTKNWSKEGKLELMKQQVEQSEKIFYLGWIATSSSKALRVVKLVETYTAQL</sequence>
<name>A0A1J1HMA6_9DIPT</name>
<protein>
    <submittedName>
        <fullName evidence="1">CLUMA_CG002960, isoform A</fullName>
    </submittedName>
</protein>
<dbReference type="AlphaFoldDB" id="A0A1J1HMA6"/>
<organism evidence="1 2">
    <name type="scientific">Clunio marinus</name>
    <dbReference type="NCBI Taxonomy" id="568069"/>
    <lineage>
        <taxon>Eukaryota</taxon>
        <taxon>Metazoa</taxon>
        <taxon>Ecdysozoa</taxon>
        <taxon>Arthropoda</taxon>
        <taxon>Hexapoda</taxon>
        <taxon>Insecta</taxon>
        <taxon>Pterygota</taxon>
        <taxon>Neoptera</taxon>
        <taxon>Endopterygota</taxon>
        <taxon>Diptera</taxon>
        <taxon>Nematocera</taxon>
        <taxon>Chironomoidea</taxon>
        <taxon>Chironomidae</taxon>
        <taxon>Clunio</taxon>
    </lineage>
</organism>
<keyword evidence="2" id="KW-1185">Reference proteome</keyword>
<reference evidence="1 2" key="1">
    <citation type="submission" date="2015-04" db="EMBL/GenBank/DDBJ databases">
        <authorList>
            <person name="Syromyatnikov M.Y."/>
            <person name="Popov V.N."/>
        </authorList>
    </citation>
    <scope>NUCLEOTIDE SEQUENCE [LARGE SCALE GENOMIC DNA]</scope>
</reference>
<evidence type="ECO:0000313" key="1">
    <source>
        <dbReference type="EMBL" id="CRK89200.1"/>
    </source>
</evidence>
<dbReference type="EMBL" id="CVRI01000011">
    <property type="protein sequence ID" value="CRK89200.1"/>
    <property type="molecule type" value="Genomic_DNA"/>
</dbReference>